<dbReference type="GeneID" id="9803638"/>
<dbReference type="OrthoDB" id="5837914at2759"/>
<dbReference type="STRING" id="31234.E3M2H3"/>
<evidence type="ECO:0008006" key="4">
    <source>
        <dbReference type="Google" id="ProtNLM"/>
    </source>
</evidence>
<dbReference type="EMBL" id="DS268422">
    <property type="protein sequence ID" value="EFO89765.1"/>
    <property type="molecule type" value="Genomic_DNA"/>
</dbReference>
<gene>
    <name evidence="2" type="ORF">CRE_07361</name>
</gene>
<dbReference type="InParanoid" id="E3M2H3"/>
<organism evidence="3">
    <name type="scientific">Caenorhabditis remanei</name>
    <name type="common">Caenorhabditis vulgaris</name>
    <dbReference type="NCBI Taxonomy" id="31234"/>
    <lineage>
        <taxon>Eukaryota</taxon>
        <taxon>Metazoa</taxon>
        <taxon>Ecdysozoa</taxon>
        <taxon>Nematoda</taxon>
        <taxon>Chromadorea</taxon>
        <taxon>Rhabditida</taxon>
        <taxon>Rhabditina</taxon>
        <taxon>Rhabditomorpha</taxon>
        <taxon>Rhabditoidea</taxon>
        <taxon>Rhabditidae</taxon>
        <taxon>Peloderinae</taxon>
        <taxon>Caenorhabditis</taxon>
    </lineage>
</organism>
<proteinExistence type="predicted"/>
<keyword evidence="3" id="KW-1185">Reference proteome</keyword>
<name>E3M2H3_CAERE</name>
<feature type="signal peptide" evidence="1">
    <location>
        <begin position="1"/>
        <end position="15"/>
    </location>
</feature>
<evidence type="ECO:0000313" key="3">
    <source>
        <dbReference type="Proteomes" id="UP000008281"/>
    </source>
</evidence>
<keyword evidence="1" id="KW-0732">Signal</keyword>
<evidence type="ECO:0000313" key="2">
    <source>
        <dbReference type="EMBL" id="EFO89765.1"/>
    </source>
</evidence>
<feature type="chain" id="PRO_5012135644" description="SEA domain-containing protein" evidence="1">
    <location>
        <begin position="16"/>
        <end position="259"/>
    </location>
</feature>
<protein>
    <recommendedName>
        <fullName evidence="4">SEA domain-containing protein</fullName>
    </recommendedName>
</protein>
<dbReference type="RefSeq" id="XP_003109623.2">
    <property type="nucleotide sequence ID" value="XM_003109575.2"/>
</dbReference>
<dbReference type="Proteomes" id="UP000008281">
    <property type="component" value="Unassembled WGS sequence"/>
</dbReference>
<dbReference type="CTD" id="9803638"/>
<dbReference type="KEGG" id="crq:GCK72_023881"/>
<dbReference type="HOGENOM" id="CLU_1171502_0_0_1"/>
<accession>E3M2H3</accession>
<reference evidence="2" key="1">
    <citation type="submission" date="2007-07" db="EMBL/GenBank/DDBJ databases">
        <title>PCAP assembly of the Caenorhabditis remanei genome.</title>
        <authorList>
            <consortium name="The Caenorhabditis remanei Sequencing Consortium"/>
            <person name="Wilson R.K."/>
        </authorList>
    </citation>
    <scope>NUCLEOTIDE SEQUENCE [LARGE SCALE GENOMIC DNA]</scope>
    <source>
        <strain evidence="2">PB4641</strain>
    </source>
</reference>
<dbReference type="eggNOG" id="ENOG502TH8M">
    <property type="taxonomic scope" value="Eukaryota"/>
</dbReference>
<dbReference type="FunCoup" id="E3M2H3">
    <property type="interactions" value="1764"/>
</dbReference>
<dbReference type="OMA" id="PIAFQVD"/>
<dbReference type="AlphaFoldDB" id="E3M2H3"/>
<evidence type="ECO:0000256" key="1">
    <source>
        <dbReference type="SAM" id="SignalP"/>
    </source>
</evidence>
<sequence>MIVFIAFLILRTVDSCTPTFSTPLIPPPAAQPINLLSNPQLPPIAFQVDEPIPQSRDYSDEPVDIQRDSIIPLHTEKLKQRFSLFDMFRPLALPATTPPILITEKLTDTVSLNITFSPPVHWTFCIPSCGVNDQAVDADDAYEKAKDDVLEAVQSSCSNAGVKCKMESVELQYYPESVLIEDFGPYFDLSGNRYKISGKTVPYKINNLNPGIIKNFVLPMKINFKLTSPVPEATTKNLKQKVIDYLAARKFLHISSESS</sequence>